<dbReference type="EMBL" id="BLXY01000021">
    <property type="protein sequence ID" value="GFO66287.1"/>
    <property type="molecule type" value="Genomic_DNA"/>
</dbReference>
<keyword evidence="1" id="KW-1133">Transmembrane helix</keyword>
<feature type="transmembrane region" description="Helical" evidence="1">
    <location>
        <begin position="75"/>
        <end position="98"/>
    </location>
</feature>
<feature type="transmembrane region" description="Helical" evidence="1">
    <location>
        <begin position="110"/>
        <end position="131"/>
    </location>
</feature>
<evidence type="ECO:0000313" key="2">
    <source>
        <dbReference type="EMBL" id="GFO66287.1"/>
    </source>
</evidence>
<dbReference type="RefSeq" id="WP_246405056.1">
    <property type="nucleotide sequence ID" value="NZ_BLXY01000021.1"/>
</dbReference>
<sequence length="135" mass="14778">MPSVQGSGAMLAVAIFWMTLALIFYTWAVFSGRRQGLRTKHLVIFGIGLLCDYIGTHQMNLYAQAFGKAPQIHNITGLASLSGMAFHFLLALAATLAGRADAVNRVFHRVSLTIYSCWLIAFFSGAFSGMMRLGR</sequence>
<dbReference type="NCBIfam" id="TIGR03987">
    <property type="entry name" value="HsmA family protein"/>
    <property type="match status" value="1"/>
</dbReference>
<comment type="caution">
    <text evidence="2">The sequence shown here is derived from an EMBL/GenBank/DDBJ whole genome shotgun (WGS) entry which is preliminary data.</text>
</comment>
<protein>
    <recommendedName>
        <fullName evidence="4">TIGR03987 family protein</fullName>
    </recommendedName>
</protein>
<dbReference type="InterPro" id="IPR023813">
    <property type="entry name" value="HsmA-like"/>
</dbReference>
<organism evidence="2 3">
    <name type="scientific">Geomonas paludis</name>
    <dbReference type="NCBI Taxonomy" id="2740185"/>
    <lineage>
        <taxon>Bacteria</taxon>
        <taxon>Pseudomonadati</taxon>
        <taxon>Thermodesulfobacteriota</taxon>
        <taxon>Desulfuromonadia</taxon>
        <taxon>Geobacterales</taxon>
        <taxon>Geobacteraceae</taxon>
        <taxon>Geomonas</taxon>
    </lineage>
</organism>
<reference evidence="3" key="1">
    <citation type="submission" date="2020-06" db="EMBL/GenBank/DDBJ databases">
        <title>Draft genomic sequecing of Geomonas sp. Red736.</title>
        <authorList>
            <person name="Itoh H."/>
            <person name="Xu Z.X."/>
            <person name="Ushijima N."/>
            <person name="Masuda Y."/>
            <person name="Shiratori Y."/>
            <person name="Senoo K."/>
        </authorList>
    </citation>
    <scope>NUCLEOTIDE SEQUENCE [LARGE SCALE GENOMIC DNA]</scope>
    <source>
        <strain evidence="3">Red736</strain>
    </source>
</reference>
<dbReference type="Proteomes" id="UP000568888">
    <property type="component" value="Unassembled WGS sequence"/>
</dbReference>
<dbReference type="AlphaFoldDB" id="A0A6V8N357"/>
<evidence type="ECO:0000313" key="3">
    <source>
        <dbReference type="Proteomes" id="UP000568888"/>
    </source>
</evidence>
<feature type="transmembrane region" description="Helical" evidence="1">
    <location>
        <begin position="42"/>
        <end position="63"/>
    </location>
</feature>
<proteinExistence type="predicted"/>
<keyword evidence="1" id="KW-0472">Membrane</keyword>
<keyword evidence="1" id="KW-0812">Transmembrane</keyword>
<name>A0A6V8N357_9BACT</name>
<feature type="transmembrane region" description="Helical" evidence="1">
    <location>
        <begin position="6"/>
        <end position="30"/>
    </location>
</feature>
<evidence type="ECO:0008006" key="4">
    <source>
        <dbReference type="Google" id="ProtNLM"/>
    </source>
</evidence>
<gene>
    <name evidence="2" type="ORF">GMPD_42060</name>
</gene>
<evidence type="ECO:0000256" key="1">
    <source>
        <dbReference type="SAM" id="Phobius"/>
    </source>
</evidence>
<accession>A0A6V8N357</accession>